<evidence type="ECO:0000313" key="1">
    <source>
        <dbReference type="EMBL" id="QDV20080.1"/>
    </source>
</evidence>
<dbReference type="AlphaFoldDB" id="A0A518FUR6"/>
<proteinExistence type="predicted"/>
<evidence type="ECO:0000313" key="2">
    <source>
        <dbReference type="Proteomes" id="UP000320839"/>
    </source>
</evidence>
<sequence>MCSRKLVEEVVTFEINEHGLPFFPATDRLNVNLYASLDVKDESDWKNQIEISGNSDSLRRLGEILIGLSMTKDYHIHLDSNSTGPIKAWPEDFVLTLSNTDKQKSKADGA</sequence>
<accession>A0A518FUR6</accession>
<gene>
    <name evidence="1" type="ORF">Pan153_47510</name>
</gene>
<dbReference type="Proteomes" id="UP000320839">
    <property type="component" value="Chromosome"/>
</dbReference>
<dbReference type="EMBL" id="CP036317">
    <property type="protein sequence ID" value="QDV20080.1"/>
    <property type="molecule type" value="Genomic_DNA"/>
</dbReference>
<dbReference type="InterPro" id="IPR029083">
    <property type="entry name" value="Imm32"/>
</dbReference>
<dbReference type="Pfam" id="PF15566">
    <property type="entry name" value="Imm32"/>
    <property type="match status" value="1"/>
</dbReference>
<name>A0A518FUR6_9PLAN</name>
<protein>
    <submittedName>
        <fullName evidence="1">Uncharacterized protein</fullName>
    </submittedName>
</protein>
<reference evidence="1 2" key="1">
    <citation type="submission" date="2019-02" db="EMBL/GenBank/DDBJ databases">
        <title>Deep-cultivation of Planctomycetes and their phenomic and genomic characterization uncovers novel biology.</title>
        <authorList>
            <person name="Wiegand S."/>
            <person name="Jogler M."/>
            <person name="Boedeker C."/>
            <person name="Pinto D."/>
            <person name="Vollmers J."/>
            <person name="Rivas-Marin E."/>
            <person name="Kohn T."/>
            <person name="Peeters S.H."/>
            <person name="Heuer A."/>
            <person name="Rast P."/>
            <person name="Oberbeckmann S."/>
            <person name="Bunk B."/>
            <person name="Jeske O."/>
            <person name="Meyerdierks A."/>
            <person name="Storesund J.E."/>
            <person name="Kallscheuer N."/>
            <person name="Luecker S."/>
            <person name="Lage O.M."/>
            <person name="Pohl T."/>
            <person name="Merkel B.J."/>
            <person name="Hornburger P."/>
            <person name="Mueller R.-W."/>
            <person name="Bruemmer F."/>
            <person name="Labrenz M."/>
            <person name="Spormann A.M."/>
            <person name="Op den Camp H."/>
            <person name="Overmann J."/>
            <person name="Amann R."/>
            <person name="Jetten M.S.M."/>
            <person name="Mascher T."/>
            <person name="Medema M.H."/>
            <person name="Devos D.P."/>
            <person name="Kaster A.-K."/>
            <person name="Ovreas L."/>
            <person name="Rohde M."/>
            <person name="Galperin M.Y."/>
            <person name="Jogler C."/>
        </authorList>
    </citation>
    <scope>NUCLEOTIDE SEQUENCE [LARGE SCALE GENOMIC DNA]</scope>
    <source>
        <strain evidence="1 2">Pan153</strain>
    </source>
</reference>
<organism evidence="1 2">
    <name type="scientific">Gimesia panareensis</name>
    <dbReference type="NCBI Taxonomy" id="2527978"/>
    <lineage>
        <taxon>Bacteria</taxon>
        <taxon>Pseudomonadati</taxon>
        <taxon>Planctomycetota</taxon>
        <taxon>Planctomycetia</taxon>
        <taxon>Planctomycetales</taxon>
        <taxon>Planctomycetaceae</taxon>
        <taxon>Gimesia</taxon>
    </lineage>
</organism>